<dbReference type="AlphaFoldDB" id="A0A1I8B0I9"/>
<dbReference type="GO" id="GO:0045053">
    <property type="term" value="P:protein retention in Golgi apparatus"/>
    <property type="evidence" value="ECO:0007669"/>
    <property type="project" value="TreeGrafter"/>
</dbReference>
<evidence type="ECO:0000256" key="1">
    <source>
        <dbReference type="ARBA" id="ARBA00006545"/>
    </source>
</evidence>
<accession>A0A1I8B0I9</accession>
<keyword evidence="4" id="KW-1185">Reference proteome</keyword>
<dbReference type="GO" id="GO:0006623">
    <property type="term" value="P:protein targeting to vacuole"/>
    <property type="evidence" value="ECO:0007669"/>
    <property type="project" value="TreeGrafter"/>
</dbReference>
<protein>
    <submittedName>
        <fullName evidence="5">SEC63 domain-containing protein</fullName>
    </submittedName>
</protein>
<dbReference type="Pfam" id="PF25033">
    <property type="entry name" value="VPS13_M"/>
    <property type="match status" value="1"/>
</dbReference>
<dbReference type="WBParaSite" id="MhA1_Contig1183.frz3.gene1">
    <property type="protein sequence ID" value="MhA1_Contig1183.frz3.gene1"/>
    <property type="gene ID" value="MhA1_Contig1183.frz3.gene1"/>
</dbReference>
<comment type="similarity">
    <text evidence="1">Belongs to the VPS13 family.</text>
</comment>
<dbReference type="InterPro" id="IPR056747">
    <property type="entry name" value="VPS13-like_M"/>
</dbReference>
<evidence type="ECO:0000256" key="2">
    <source>
        <dbReference type="SAM" id="MobiDB-lite"/>
    </source>
</evidence>
<feature type="domain" description="VPS13-like middle region" evidence="3">
    <location>
        <begin position="14"/>
        <end position="209"/>
    </location>
</feature>
<feature type="region of interest" description="Disordered" evidence="2">
    <location>
        <begin position="313"/>
        <end position="352"/>
    </location>
</feature>
<dbReference type="Proteomes" id="UP000095281">
    <property type="component" value="Unplaced"/>
</dbReference>
<reference evidence="5" key="1">
    <citation type="submission" date="2016-11" db="UniProtKB">
        <authorList>
            <consortium name="WormBaseParasite"/>
        </authorList>
    </citation>
    <scope>IDENTIFICATION</scope>
</reference>
<sequence length="352" mass="40551">MDILFNGSIDDKEHTQNFSVKIDQVTLRVSPSIIRLLSAVSAQFSEHQRKDQEAKSARAILREYQDYWKPRVIENDKYWWFQLGNDSLVEETAEEVGETTQIAVNQKADFSIKQFIVTVEAGMKDFTRPMILLESAMLGSAKNWSTQLIAEAEARLQISYYNEAFNVWEPLIEPVLHQYEGWQSWRLTLKISSQLDEDSNSQQRQGTSKTKDKINQKKAVLPRKMALIFEAREMMNITLIGFYIIVSLSDDSSVINIEQFMPGMVPAILMNATKFPIIYWQAEVEEEKTLEPGQVIPFAWDCLITKEIFVEKSDQRKGKKQEDKNQKPRSSSADCSKKKASSSKRKDNNEKT</sequence>
<organism evidence="4 5">
    <name type="scientific">Meloidogyne hapla</name>
    <name type="common">Root-knot nematode worm</name>
    <dbReference type="NCBI Taxonomy" id="6305"/>
    <lineage>
        <taxon>Eukaryota</taxon>
        <taxon>Metazoa</taxon>
        <taxon>Ecdysozoa</taxon>
        <taxon>Nematoda</taxon>
        <taxon>Chromadorea</taxon>
        <taxon>Rhabditida</taxon>
        <taxon>Tylenchina</taxon>
        <taxon>Tylenchomorpha</taxon>
        <taxon>Tylenchoidea</taxon>
        <taxon>Meloidogynidae</taxon>
        <taxon>Meloidogyninae</taxon>
        <taxon>Meloidogyne</taxon>
    </lineage>
</organism>
<name>A0A1I8B0I9_MELHA</name>
<dbReference type="PANTHER" id="PTHR16166:SF93">
    <property type="entry name" value="INTERMEMBRANE LIPID TRANSFER PROTEIN VPS13"/>
    <property type="match status" value="1"/>
</dbReference>
<dbReference type="InterPro" id="IPR026847">
    <property type="entry name" value="VPS13"/>
</dbReference>
<dbReference type="PANTHER" id="PTHR16166">
    <property type="entry name" value="VACUOLAR PROTEIN SORTING-ASSOCIATED PROTEIN VPS13"/>
    <property type="match status" value="1"/>
</dbReference>
<proteinExistence type="inferred from homology"/>
<evidence type="ECO:0000259" key="3">
    <source>
        <dbReference type="Pfam" id="PF25033"/>
    </source>
</evidence>
<feature type="compositionally biased region" description="Basic and acidic residues" evidence="2">
    <location>
        <begin position="313"/>
        <end position="326"/>
    </location>
</feature>
<evidence type="ECO:0000313" key="5">
    <source>
        <dbReference type="WBParaSite" id="MhA1_Contig1183.frz3.gene1"/>
    </source>
</evidence>
<evidence type="ECO:0000313" key="4">
    <source>
        <dbReference type="Proteomes" id="UP000095281"/>
    </source>
</evidence>